<organism evidence="2 3">
    <name type="scientific">Candidozyma auris</name>
    <name type="common">Yeast</name>
    <name type="synonym">Candida auris</name>
    <dbReference type="NCBI Taxonomy" id="498019"/>
    <lineage>
        <taxon>Eukaryota</taxon>
        <taxon>Fungi</taxon>
        <taxon>Dikarya</taxon>
        <taxon>Ascomycota</taxon>
        <taxon>Saccharomycotina</taxon>
        <taxon>Pichiomycetes</taxon>
        <taxon>Metschnikowiaceae</taxon>
        <taxon>Candidozyma</taxon>
    </lineage>
</organism>
<sequence length="165" mass="18822">MTFTKHKDRLRKYIFAARLGLKNKKKKKKKKKRATTVGAIRKKKWLQSDSWGESCQCRPGSWAVLDTCFLPMGVLLFALSSHEVNLKKKKKLSKNKPEPEVHVGPADKKKGYFRFWFFAFQFHLSIVVICSGGFAVGVSLWGKGPGQGKWTDGWSDVCARSEKKK</sequence>
<evidence type="ECO:0000256" key="1">
    <source>
        <dbReference type="SAM" id="Phobius"/>
    </source>
</evidence>
<evidence type="ECO:0000313" key="2">
    <source>
        <dbReference type="EMBL" id="KNE00236.1"/>
    </source>
</evidence>
<dbReference type="AlphaFoldDB" id="A0A0L0P2I6"/>
<evidence type="ECO:0000313" key="3">
    <source>
        <dbReference type="Proteomes" id="UP000037122"/>
    </source>
</evidence>
<comment type="caution">
    <text evidence="2">The sequence shown here is derived from an EMBL/GenBank/DDBJ whole genome shotgun (WGS) entry which is preliminary data.</text>
</comment>
<proteinExistence type="predicted"/>
<name>A0A0L0P2I6_CANAR</name>
<feature type="transmembrane region" description="Helical" evidence="1">
    <location>
        <begin position="115"/>
        <end position="141"/>
    </location>
</feature>
<dbReference type="Proteomes" id="UP000037122">
    <property type="component" value="Unassembled WGS sequence"/>
</dbReference>
<gene>
    <name evidence="2" type="ORF">QG37_02777</name>
</gene>
<dbReference type="VEuPathDB" id="FungiDB:QG37_02777"/>
<protein>
    <submittedName>
        <fullName evidence="2">Uncharacterized protein</fullName>
    </submittedName>
</protein>
<dbReference type="EMBL" id="LGST01000019">
    <property type="protein sequence ID" value="KNE00236.1"/>
    <property type="molecule type" value="Genomic_DNA"/>
</dbReference>
<accession>A0A0L0P2I6</accession>
<keyword evidence="1" id="KW-0472">Membrane</keyword>
<reference evidence="3" key="1">
    <citation type="journal article" date="2015" name="BMC Genomics">
        <title>Draft genome of a commonly misdiagnosed multidrug resistant pathogen Candida auris.</title>
        <authorList>
            <person name="Chatterjee S."/>
            <person name="Alampalli S.V."/>
            <person name="Nageshan R.K."/>
            <person name="Chettiar S.T."/>
            <person name="Joshi S."/>
            <person name="Tatu U.S."/>
        </authorList>
    </citation>
    <scope>NUCLEOTIDE SEQUENCE [LARGE SCALE GENOMIC DNA]</scope>
    <source>
        <strain evidence="3">6684</strain>
    </source>
</reference>
<keyword evidence="1" id="KW-0812">Transmembrane</keyword>
<keyword evidence="1" id="KW-1133">Transmembrane helix</keyword>